<feature type="transmembrane region" description="Helical" evidence="16">
    <location>
        <begin position="1716"/>
        <end position="1736"/>
    </location>
</feature>
<dbReference type="InterPro" id="IPR005467">
    <property type="entry name" value="His_kinase_dom"/>
</dbReference>
<dbReference type="SMART" id="SM00086">
    <property type="entry name" value="PAC"/>
    <property type="match status" value="1"/>
</dbReference>
<dbReference type="PRINTS" id="PR00344">
    <property type="entry name" value="BCTRLSENSOR"/>
</dbReference>
<organism evidence="20 21">
    <name type="scientific">Powellomyces hirtus</name>
    <dbReference type="NCBI Taxonomy" id="109895"/>
    <lineage>
        <taxon>Eukaryota</taxon>
        <taxon>Fungi</taxon>
        <taxon>Fungi incertae sedis</taxon>
        <taxon>Chytridiomycota</taxon>
        <taxon>Chytridiomycota incertae sedis</taxon>
        <taxon>Chytridiomycetes</taxon>
        <taxon>Spizellomycetales</taxon>
        <taxon>Powellomycetaceae</taxon>
        <taxon>Powellomyces</taxon>
    </lineage>
</organism>
<evidence type="ECO:0000256" key="9">
    <source>
        <dbReference type="ARBA" id="ARBA00022777"/>
    </source>
</evidence>
<name>A0A507EDC4_9FUNG</name>
<dbReference type="EMBL" id="QEAQ01000008">
    <property type="protein sequence ID" value="TPX61357.1"/>
    <property type="molecule type" value="Genomic_DNA"/>
</dbReference>
<comment type="similarity">
    <text evidence="3">Belongs to the CLPTM1 family.</text>
</comment>
<evidence type="ECO:0000256" key="8">
    <source>
        <dbReference type="ARBA" id="ARBA00022741"/>
    </source>
</evidence>
<dbReference type="InterPro" id="IPR008429">
    <property type="entry name" value="CLPTM1"/>
</dbReference>
<dbReference type="InterPro" id="IPR011006">
    <property type="entry name" value="CheY-like_superfamily"/>
</dbReference>
<keyword evidence="10" id="KW-0067">ATP-binding</keyword>
<keyword evidence="9" id="KW-0418">Kinase</keyword>
<feature type="modified residue" description="4-aspartylphosphate" evidence="14">
    <location>
        <position position="703"/>
    </location>
</feature>
<dbReference type="InterPro" id="IPR001610">
    <property type="entry name" value="PAC"/>
</dbReference>
<evidence type="ECO:0000259" key="17">
    <source>
        <dbReference type="PROSITE" id="PS50109"/>
    </source>
</evidence>
<feature type="transmembrane region" description="Helical" evidence="16">
    <location>
        <begin position="1835"/>
        <end position="1854"/>
    </location>
</feature>
<dbReference type="Pfam" id="PF05602">
    <property type="entry name" value="CLPTM1"/>
    <property type="match status" value="1"/>
</dbReference>
<dbReference type="CDD" id="cd16922">
    <property type="entry name" value="HATPase_EvgS-ArcB-TorS-like"/>
    <property type="match status" value="2"/>
</dbReference>
<gene>
    <name evidence="20" type="ORF">PhCBS80983_g01145</name>
</gene>
<keyword evidence="7 16" id="KW-0812">Transmembrane</keyword>
<dbReference type="Pfam" id="PF08447">
    <property type="entry name" value="PAS_3"/>
    <property type="match status" value="1"/>
</dbReference>
<dbReference type="SUPFAM" id="SSF55781">
    <property type="entry name" value="GAF domain-like"/>
    <property type="match status" value="1"/>
</dbReference>
<dbReference type="PANTHER" id="PTHR43047">
    <property type="entry name" value="TWO-COMPONENT HISTIDINE PROTEIN KINASE"/>
    <property type="match status" value="1"/>
</dbReference>
<evidence type="ECO:0000259" key="18">
    <source>
        <dbReference type="PROSITE" id="PS50110"/>
    </source>
</evidence>
<protein>
    <recommendedName>
        <fullName evidence="4">histidine kinase</fullName>
        <ecNumber evidence="4">2.7.13.3</ecNumber>
    </recommendedName>
</protein>
<reference evidence="20 21" key="1">
    <citation type="journal article" date="2019" name="Sci. Rep.">
        <title>Comparative genomics of chytrid fungi reveal insights into the obligate biotrophic and pathogenic lifestyle of Synchytrium endobioticum.</title>
        <authorList>
            <person name="van de Vossenberg B.T.L.H."/>
            <person name="Warris S."/>
            <person name="Nguyen H.D.T."/>
            <person name="van Gent-Pelzer M.P.E."/>
            <person name="Joly D.L."/>
            <person name="van de Geest H.C."/>
            <person name="Bonants P.J.M."/>
            <person name="Smith D.S."/>
            <person name="Levesque C.A."/>
            <person name="van der Lee T.A.J."/>
        </authorList>
    </citation>
    <scope>NUCLEOTIDE SEQUENCE [LARGE SCALE GENOMIC DNA]</scope>
    <source>
        <strain evidence="20 21">CBS 809.83</strain>
    </source>
</reference>
<keyword evidence="11 16" id="KW-1133">Transmembrane helix</keyword>
<dbReference type="SUPFAM" id="SSF55874">
    <property type="entry name" value="ATPase domain of HSP90 chaperone/DNA topoisomerase II/histidine kinase"/>
    <property type="match status" value="2"/>
</dbReference>
<evidence type="ECO:0000256" key="13">
    <source>
        <dbReference type="ARBA" id="ARBA00023136"/>
    </source>
</evidence>
<evidence type="ECO:0000256" key="4">
    <source>
        <dbReference type="ARBA" id="ARBA00012438"/>
    </source>
</evidence>
<evidence type="ECO:0000256" key="7">
    <source>
        <dbReference type="ARBA" id="ARBA00022692"/>
    </source>
</evidence>
<dbReference type="InterPro" id="IPR013655">
    <property type="entry name" value="PAS_fold_3"/>
</dbReference>
<dbReference type="FunFam" id="1.10.287.130:FF:000045">
    <property type="entry name" value="Two-component system sensor histidine kinase/response regulator"/>
    <property type="match status" value="1"/>
</dbReference>
<feature type="transmembrane region" description="Helical" evidence="16">
    <location>
        <begin position="1752"/>
        <end position="1772"/>
    </location>
</feature>
<feature type="region of interest" description="Disordered" evidence="15">
    <location>
        <begin position="1954"/>
        <end position="2005"/>
    </location>
</feature>
<dbReference type="PANTHER" id="PTHR43047:SF69">
    <property type="entry name" value="HISTIDINE KINASE CONTAINING CHEY-HOMOLOGOUS RECEIVER DOMAIN-RELATED"/>
    <property type="match status" value="1"/>
</dbReference>
<feature type="domain" description="Histidine kinase" evidence="17">
    <location>
        <begin position="363"/>
        <end position="579"/>
    </location>
</feature>
<feature type="compositionally biased region" description="Basic residues" evidence="15">
    <location>
        <begin position="1995"/>
        <end position="2005"/>
    </location>
</feature>
<dbReference type="SMART" id="SM00388">
    <property type="entry name" value="HisKA"/>
    <property type="match status" value="2"/>
</dbReference>
<keyword evidence="8" id="KW-0547">Nucleotide-binding</keyword>
<feature type="region of interest" description="Disordered" evidence="15">
    <location>
        <begin position="612"/>
        <end position="635"/>
    </location>
</feature>
<dbReference type="InterPro" id="IPR004358">
    <property type="entry name" value="Sig_transdc_His_kin-like_C"/>
</dbReference>
<dbReference type="InterPro" id="IPR036890">
    <property type="entry name" value="HATPase_C_sf"/>
</dbReference>
<evidence type="ECO:0000256" key="3">
    <source>
        <dbReference type="ARBA" id="ARBA00009310"/>
    </source>
</evidence>
<dbReference type="InterPro" id="IPR036097">
    <property type="entry name" value="HisK_dim/P_sf"/>
</dbReference>
<comment type="subcellular location">
    <subcellularLocation>
        <location evidence="2">Membrane</location>
        <topology evidence="2">Multi-pass membrane protein</topology>
    </subcellularLocation>
</comment>
<dbReference type="SUPFAM" id="SSF47384">
    <property type="entry name" value="Homodimeric domain of signal transducing histidine kinase"/>
    <property type="match status" value="2"/>
</dbReference>
<keyword evidence="6" id="KW-0808">Transferase</keyword>
<keyword evidence="21" id="KW-1185">Reference proteome</keyword>
<dbReference type="Gene3D" id="3.30.565.10">
    <property type="entry name" value="Histidine kinase-like ATPase, C-terminal domain"/>
    <property type="match status" value="2"/>
</dbReference>
<dbReference type="SMART" id="SM00387">
    <property type="entry name" value="HATPase_c"/>
    <property type="match status" value="2"/>
</dbReference>
<dbReference type="STRING" id="109895.A0A507EDC4"/>
<feature type="domain" description="Response regulatory" evidence="18">
    <location>
        <begin position="655"/>
        <end position="770"/>
    </location>
</feature>
<dbReference type="InterPro" id="IPR003594">
    <property type="entry name" value="HATPase_dom"/>
</dbReference>
<dbReference type="InterPro" id="IPR035965">
    <property type="entry name" value="PAS-like_dom_sf"/>
</dbReference>
<dbReference type="GO" id="GO:0005886">
    <property type="term" value="C:plasma membrane"/>
    <property type="evidence" value="ECO:0007669"/>
    <property type="project" value="TreeGrafter"/>
</dbReference>
<dbReference type="Pfam" id="PF00072">
    <property type="entry name" value="Response_reg"/>
    <property type="match status" value="2"/>
</dbReference>
<dbReference type="SUPFAM" id="SSF52172">
    <property type="entry name" value="CheY-like"/>
    <property type="match status" value="2"/>
</dbReference>
<dbReference type="CDD" id="cd17546">
    <property type="entry name" value="REC_hyHK_CKI1_RcsC-like"/>
    <property type="match status" value="1"/>
</dbReference>
<evidence type="ECO:0000259" key="19">
    <source>
        <dbReference type="PROSITE" id="PS50113"/>
    </source>
</evidence>
<evidence type="ECO:0000256" key="14">
    <source>
        <dbReference type="PROSITE-ProRule" id="PRU00169"/>
    </source>
</evidence>
<evidence type="ECO:0000256" key="5">
    <source>
        <dbReference type="ARBA" id="ARBA00022553"/>
    </source>
</evidence>
<dbReference type="FunFam" id="3.30.565.10:FF:000037">
    <property type="entry name" value="Hybrid sensor histidine kinase/response regulator"/>
    <property type="match status" value="1"/>
</dbReference>
<accession>A0A507EDC4</accession>
<dbReference type="CDD" id="cd17574">
    <property type="entry name" value="REC_OmpR"/>
    <property type="match status" value="1"/>
</dbReference>
<dbReference type="Gene3D" id="1.10.287.130">
    <property type="match status" value="2"/>
</dbReference>
<feature type="domain" description="Histidine kinase" evidence="17">
    <location>
        <begin position="911"/>
        <end position="1162"/>
    </location>
</feature>
<evidence type="ECO:0000313" key="20">
    <source>
        <dbReference type="EMBL" id="TPX61357.1"/>
    </source>
</evidence>
<dbReference type="FunFam" id="3.30.565.10:FF:000010">
    <property type="entry name" value="Sensor histidine kinase RcsC"/>
    <property type="match status" value="1"/>
</dbReference>
<comment type="catalytic activity">
    <reaction evidence="1">
        <text>ATP + protein L-histidine = ADP + protein N-phospho-L-histidine.</text>
        <dbReference type="EC" id="2.7.13.3"/>
    </reaction>
</comment>
<dbReference type="PROSITE" id="PS50113">
    <property type="entry name" value="PAC"/>
    <property type="match status" value="1"/>
</dbReference>
<dbReference type="Gene3D" id="3.30.450.20">
    <property type="entry name" value="PAS domain"/>
    <property type="match status" value="2"/>
</dbReference>
<dbReference type="InterPro" id="IPR001789">
    <property type="entry name" value="Sig_transdc_resp-reg_receiver"/>
</dbReference>
<dbReference type="Pfam" id="PF02518">
    <property type="entry name" value="HATPase_c"/>
    <property type="match status" value="2"/>
</dbReference>
<evidence type="ECO:0000313" key="21">
    <source>
        <dbReference type="Proteomes" id="UP000318582"/>
    </source>
</evidence>
<dbReference type="CDD" id="cd00130">
    <property type="entry name" value="PAS"/>
    <property type="match status" value="1"/>
</dbReference>
<dbReference type="EC" id="2.7.13.3" evidence="4"/>
<dbReference type="PROSITE" id="PS50109">
    <property type="entry name" value="HIS_KIN"/>
    <property type="match status" value="2"/>
</dbReference>
<dbReference type="InterPro" id="IPR000700">
    <property type="entry name" value="PAS-assoc_C"/>
</dbReference>
<feature type="compositionally biased region" description="Acidic residues" evidence="15">
    <location>
        <begin position="1962"/>
        <end position="1972"/>
    </location>
</feature>
<dbReference type="InterPro" id="IPR000014">
    <property type="entry name" value="PAS"/>
</dbReference>
<dbReference type="Pfam" id="PF00512">
    <property type="entry name" value="HisKA"/>
    <property type="match status" value="2"/>
</dbReference>
<proteinExistence type="inferred from homology"/>
<sequence>MTIRSPSTDSGGTGTYVYLADGGEMGRRLKEFDWSKTSVGPRENWPPALSTTVNMLLTTSFSCGLFWGPDRLLFYNDGYSQILGPLHPEALGRSAPLVWGEVIWPMIEGDVQHAFDGMAASQQGKQFFFARPTYLMEAYYLFTISPVLLNDEGHIEGCLVLAMDETARVLHERREVCLRNLGARAGNILPIKGTCVAASETFSQAGADIPFSLMYLIEGHNDHKHCVLAATSGIDGNHPKVPLSIPIKSGTPTVWAVDEVLRTGDVLEIFDLTSWNLPGGVWPENTTEAVVIPVFGMRQDIIGVLVLGISARRKLDPAYRNFHTLVGRQLSSNLSIAQSAEEERFKREEMAKLDRAKTTFFSSVSHELRTPLTLILGPIEHLLRENEISQSVRDELSVVNRNALRLLKLVTNLLDFSRVEAGRMQAMYRPTDLGLMVQDLCAVFRSAIQRANLELVVDIKPSRERVYVDADMIEKIIYNLLSNALKCTLEGRICVHFEIVDQSAKILVSDTGVGIPESQLSHVFERFHRVEQVYKRSTEGTGIGLALTMELVKLHGGTVRVESTLGQGSTFTVEIPLGRAHLPDDRIEESSVNNRATGSLDLQFLEEAKGWLPNGEKETSPPALTMPSSDVGRNASKPEAWSSIGVVDTAAPQSYILVCDDNADLLSFIQSLLSPHWRCKTARDGQEALEMCKRHPPGLIVSDVSMPVLDGFGLISRIRAIESLKLTPIILLSARAGEEARVEGLERGADDYLSKPFGARELIARTRIHLELGRLRRELAHMGRLSPVGIYRSNREGVVLYRSQRMCEISGGQADDAGLACVHPDDMAMVKRVWEESLASGQSGKAEFRFLRPDGSVIWCISQWIPETDEDGVVIGFVGATTDITERVELQAKQLAEAEENRKSQEMFIDMISHEIRNPLSGVLGNVDLLRASISARKAFAEKLISDTSNKYWESILKHAYKQIAVDEESLDAIESCAQHQRVITDDVLNLSKLKSGTFVRAREPFQPVKCVKAAINMFKAQMQQKLIDFSLSVQWEDEKVYGDPERLNQVLINLLSNAVKFTEKRDVRRIDVTVKPVPGDGHFTNLCIAVSDTGIGMSAEAQSKLFERFSQATIRTHREYGGTGLGLHISKQMVHVMGGDITVESELGKGTTFSVFIPVIRDTTAVEEVETARKPDADRPLIPVKTSEPILKNVNSRKVDGTGISVLIVEDNRINQRVLKRQLDRVGFTTLLADNGQEALDIFKGGNKIDIVLMDIEMPVMGGLESTRKMRNHEINLRDSQSLLSPPSLMPIIGLSGNARSEHREQAIEAGMNEYLVKPYSPDVLTNLIVEWIRTILDFSNISHIFVPIPGIVEQVFVAALVLGATNTAAKEDALAFCEIAVSSEHSFQIMADVQRVPAEAPPATRGQQLANGDMWTTLKTVGRMILMYYAVNAAMGYLRGAPTPSPATPGSMVHKSVPSGSAFSNNLVPLWDFGTTADLKAFVSESEYLSGTERPIWEEMGLVFGEWEERRKDLTIDVPESVQHNGSLYAHFFLTPRVGSSSSEKDQEELEPLYYRKLLTRYMPKKKTVLKKKLVVASGEKAEPEQELQEAEEETPIISYWWNNVTLEIVNSRDEIPLNAPPLLTRDLRVARDGIHYYPFFRVNDFWMLSEQLMPINDTVKTVNMSLAFTPIARWKSQVYATFEENFRVQKDMMGVASSETDDLKRMFLDTNPILLGVTFAVSLLHSVFDFLAFKNDIQFWNKRKTMEGLSFRTIVLNVVFQLIIFLYLLEQETSKVVLFSTFSGLLIEVWKIKQCVIVKTKTDFPYIEFLDRVKPSKLVKKTQKYDEIAFKYVSYLMYPCLVAYAVYSLVYEEHKGWYSYVIGTLVGFVYAFGFLALLPQVILNYKLKSVSHMPWKTFMYKALNTFVDDLFAFVIKMPWLHRIACLRDDVVFLIYLYQRWIYPEDKRRRNEYGQVGEEGGSESEDSSEDGEAKPAEAAAPKAVTDTANVAKKEKKKERKKDK</sequence>
<dbReference type="NCBIfam" id="TIGR00229">
    <property type="entry name" value="sensory_box"/>
    <property type="match status" value="1"/>
</dbReference>
<keyword evidence="12" id="KW-0902">Two-component regulatory system</keyword>
<dbReference type="GO" id="GO:0005524">
    <property type="term" value="F:ATP binding"/>
    <property type="evidence" value="ECO:0007669"/>
    <property type="project" value="UniProtKB-KW"/>
</dbReference>
<keyword evidence="5 14" id="KW-0597">Phosphoprotein</keyword>
<feature type="transmembrane region" description="Helical" evidence="16">
    <location>
        <begin position="1860"/>
        <end position="1881"/>
    </location>
</feature>
<dbReference type="Proteomes" id="UP000318582">
    <property type="component" value="Unassembled WGS sequence"/>
</dbReference>
<evidence type="ECO:0000256" key="1">
    <source>
        <dbReference type="ARBA" id="ARBA00000085"/>
    </source>
</evidence>
<dbReference type="GO" id="GO:0000155">
    <property type="term" value="F:phosphorelay sensor kinase activity"/>
    <property type="evidence" value="ECO:0007669"/>
    <property type="project" value="InterPro"/>
</dbReference>
<keyword evidence="13 16" id="KW-0472">Membrane</keyword>
<evidence type="ECO:0000256" key="2">
    <source>
        <dbReference type="ARBA" id="ARBA00004141"/>
    </source>
</evidence>
<comment type="caution">
    <text evidence="20">The sequence shown here is derived from an EMBL/GenBank/DDBJ whole genome shotgun (WGS) entry which is preliminary data.</text>
</comment>
<evidence type="ECO:0000256" key="10">
    <source>
        <dbReference type="ARBA" id="ARBA00022840"/>
    </source>
</evidence>
<dbReference type="Gene3D" id="3.40.50.2300">
    <property type="match status" value="2"/>
</dbReference>
<dbReference type="PROSITE" id="PS50110">
    <property type="entry name" value="RESPONSE_REGULATORY"/>
    <property type="match status" value="2"/>
</dbReference>
<dbReference type="SMART" id="SM00448">
    <property type="entry name" value="REC"/>
    <property type="match status" value="2"/>
</dbReference>
<evidence type="ECO:0000256" key="15">
    <source>
        <dbReference type="SAM" id="MobiDB-lite"/>
    </source>
</evidence>
<evidence type="ECO:0000256" key="6">
    <source>
        <dbReference type="ARBA" id="ARBA00022679"/>
    </source>
</evidence>
<dbReference type="InterPro" id="IPR003661">
    <property type="entry name" value="HisK_dim/P_dom"/>
</dbReference>
<evidence type="ECO:0000256" key="12">
    <source>
        <dbReference type="ARBA" id="ARBA00023012"/>
    </source>
</evidence>
<dbReference type="GO" id="GO:0009927">
    <property type="term" value="F:histidine phosphotransfer kinase activity"/>
    <property type="evidence" value="ECO:0007669"/>
    <property type="project" value="TreeGrafter"/>
</dbReference>
<feature type="modified residue" description="4-aspartylphosphate" evidence="14">
    <location>
        <position position="1256"/>
    </location>
</feature>
<evidence type="ECO:0000256" key="16">
    <source>
        <dbReference type="SAM" id="Phobius"/>
    </source>
</evidence>
<feature type="domain" description="PAC" evidence="19">
    <location>
        <begin position="844"/>
        <end position="896"/>
    </location>
</feature>
<evidence type="ECO:0000256" key="11">
    <source>
        <dbReference type="ARBA" id="ARBA00022989"/>
    </source>
</evidence>
<dbReference type="SUPFAM" id="SSF55785">
    <property type="entry name" value="PYP-like sensor domain (PAS domain)"/>
    <property type="match status" value="1"/>
</dbReference>
<feature type="domain" description="Response regulatory" evidence="18">
    <location>
        <begin position="1206"/>
        <end position="1334"/>
    </location>
</feature>
<dbReference type="CDD" id="cd00082">
    <property type="entry name" value="HisKA"/>
    <property type="match status" value="2"/>
</dbReference>